<dbReference type="Proteomes" id="UP000055590">
    <property type="component" value="Chromosome"/>
</dbReference>
<dbReference type="Pfam" id="PF00005">
    <property type="entry name" value="ABC_tran"/>
    <property type="match status" value="1"/>
</dbReference>
<evidence type="ECO:0000256" key="3">
    <source>
        <dbReference type="ARBA" id="ARBA00022741"/>
    </source>
</evidence>
<dbReference type="OrthoDB" id="9809450at2"/>
<dbReference type="GO" id="GO:0005524">
    <property type="term" value="F:ATP binding"/>
    <property type="evidence" value="ECO:0007669"/>
    <property type="project" value="UniProtKB-KW"/>
</dbReference>
<dbReference type="PATRIC" id="fig|1391653.3.peg.224"/>
<name>A0A0K1P8H7_9BACT</name>
<proteinExistence type="inferred from homology"/>
<keyword evidence="5" id="KW-0067">ATP-binding</keyword>
<dbReference type="GO" id="GO:0017004">
    <property type="term" value="P:cytochrome complex assembly"/>
    <property type="evidence" value="ECO:0007669"/>
    <property type="project" value="UniProtKB-KW"/>
</dbReference>
<dbReference type="SUPFAM" id="SSF52540">
    <property type="entry name" value="P-loop containing nucleoside triphosphate hydrolases"/>
    <property type="match status" value="1"/>
</dbReference>
<dbReference type="PROSITE" id="PS00211">
    <property type="entry name" value="ABC_TRANSPORTER_1"/>
    <property type="match status" value="1"/>
</dbReference>
<dbReference type="GO" id="GO:0016887">
    <property type="term" value="F:ATP hydrolysis activity"/>
    <property type="evidence" value="ECO:0007669"/>
    <property type="project" value="InterPro"/>
</dbReference>
<keyword evidence="2" id="KW-0813">Transport</keyword>
<protein>
    <submittedName>
        <fullName evidence="7">ABC transporter involved in cytochrome c biogenesis, ATPase component CcmA</fullName>
    </submittedName>
</protein>
<accession>A0A0K1P8H7</accession>
<dbReference type="PANTHER" id="PTHR43335">
    <property type="entry name" value="ABC TRANSPORTER, ATP-BINDING PROTEIN"/>
    <property type="match status" value="1"/>
</dbReference>
<dbReference type="SMART" id="SM00382">
    <property type="entry name" value="AAA"/>
    <property type="match status" value="1"/>
</dbReference>
<dbReference type="InterPro" id="IPR017871">
    <property type="entry name" value="ABC_transporter-like_CS"/>
</dbReference>
<dbReference type="KEGG" id="vin:AKJ08_0212"/>
<feature type="domain" description="ABC transporter" evidence="6">
    <location>
        <begin position="9"/>
        <end position="237"/>
    </location>
</feature>
<dbReference type="InterPro" id="IPR003439">
    <property type="entry name" value="ABC_transporter-like_ATP-bd"/>
</dbReference>
<sequence>MSEKSIPAVEAKGLCRRYGRSWALVDVDLRAEAGQAILLAGRNGSGKSTLLRVLAGALKPDRGALLVNGVDGLRDRQALRQRVALLGHASYTYDALSALQNLQVVARMLGRPSGRRDLLPLLEEVGIDSRADDPVHAYSAGMRRRLAFARLLLQDPDIVLLDEPYAQLDPPGFRFVDTLIPRLTAAGKTVIVASHHLEEGARLCHVGLALERGRLAWKGLASELPSSFGGLSIPGQVA</sequence>
<evidence type="ECO:0000259" key="6">
    <source>
        <dbReference type="PROSITE" id="PS50893"/>
    </source>
</evidence>
<dbReference type="CDD" id="cd03230">
    <property type="entry name" value="ABC_DR_subfamily_A"/>
    <property type="match status" value="1"/>
</dbReference>
<dbReference type="STRING" id="1391653.AKJ08_0212"/>
<evidence type="ECO:0000256" key="4">
    <source>
        <dbReference type="ARBA" id="ARBA00022748"/>
    </source>
</evidence>
<dbReference type="NCBIfam" id="TIGR01189">
    <property type="entry name" value="ccmA"/>
    <property type="match status" value="1"/>
</dbReference>
<reference evidence="7 8" key="1">
    <citation type="submission" date="2015-08" db="EMBL/GenBank/DDBJ databases">
        <authorList>
            <person name="Babu N.S."/>
            <person name="Beckwith C.J."/>
            <person name="Beseler K.G."/>
            <person name="Brison A."/>
            <person name="Carone J.V."/>
            <person name="Caskin T.P."/>
            <person name="Diamond M."/>
            <person name="Durham M.E."/>
            <person name="Foxe J.M."/>
            <person name="Go M."/>
            <person name="Henderson B.A."/>
            <person name="Jones I.B."/>
            <person name="McGettigan J.A."/>
            <person name="Micheletti S.J."/>
            <person name="Nasrallah M.E."/>
            <person name="Ortiz D."/>
            <person name="Piller C.R."/>
            <person name="Privatt S.R."/>
            <person name="Schneider S.L."/>
            <person name="Sharp S."/>
            <person name="Smith T.C."/>
            <person name="Stanton J.D."/>
            <person name="Ullery H.E."/>
            <person name="Wilson R.J."/>
            <person name="Serrano M.G."/>
            <person name="Buck G."/>
            <person name="Lee V."/>
            <person name="Wang Y."/>
            <person name="Carvalho R."/>
            <person name="Voegtly L."/>
            <person name="Shi R."/>
            <person name="Duckworth R."/>
            <person name="Johnson A."/>
            <person name="Loviza R."/>
            <person name="Walstead R."/>
            <person name="Shah Z."/>
            <person name="Kiflezghi M."/>
            <person name="Wade K."/>
            <person name="Ball S.L."/>
            <person name="Bradley K.W."/>
            <person name="Asai D.J."/>
            <person name="Bowman C.A."/>
            <person name="Russell D.A."/>
            <person name="Pope W.H."/>
            <person name="Jacobs-Sera D."/>
            <person name="Hendrix R.W."/>
            <person name="Hatfull G.F."/>
        </authorList>
    </citation>
    <scope>NUCLEOTIDE SEQUENCE [LARGE SCALE GENOMIC DNA]</scope>
    <source>
        <strain evidence="7 8">DSM 27710</strain>
    </source>
</reference>
<evidence type="ECO:0000313" key="7">
    <source>
        <dbReference type="EMBL" id="AKU89825.1"/>
    </source>
</evidence>
<dbReference type="GO" id="GO:0022857">
    <property type="term" value="F:transmembrane transporter activity"/>
    <property type="evidence" value="ECO:0007669"/>
    <property type="project" value="InterPro"/>
</dbReference>
<keyword evidence="8" id="KW-1185">Reference proteome</keyword>
<dbReference type="EMBL" id="CP012332">
    <property type="protein sequence ID" value="AKU89825.1"/>
    <property type="molecule type" value="Genomic_DNA"/>
</dbReference>
<dbReference type="Gene3D" id="3.40.50.300">
    <property type="entry name" value="P-loop containing nucleotide triphosphate hydrolases"/>
    <property type="match status" value="1"/>
</dbReference>
<dbReference type="PROSITE" id="PS50893">
    <property type="entry name" value="ABC_TRANSPORTER_2"/>
    <property type="match status" value="1"/>
</dbReference>
<organism evidence="7 8">
    <name type="scientific">Vulgatibacter incomptus</name>
    <dbReference type="NCBI Taxonomy" id="1391653"/>
    <lineage>
        <taxon>Bacteria</taxon>
        <taxon>Pseudomonadati</taxon>
        <taxon>Myxococcota</taxon>
        <taxon>Myxococcia</taxon>
        <taxon>Myxococcales</taxon>
        <taxon>Cystobacterineae</taxon>
        <taxon>Vulgatibacteraceae</taxon>
        <taxon>Vulgatibacter</taxon>
    </lineage>
</organism>
<evidence type="ECO:0000313" key="8">
    <source>
        <dbReference type="Proteomes" id="UP000055590"/>
    </source>
</evidence>
<dbReference type="InterPro" id="IPR003593">
    <property type="entry name" value="AAA+_ATPase"/>
</dbReference>
<gene>
    <name evidence="7" type="ORF">AKJ08_0212</name>
</gene>
<keyword evidence="4" id="KW-0201">Cytochrome c-type biogenesis</keyword>
<evidence type="ECO:0000256" key="5">
    <source>
        <dbReference type="ARBA" id="ARBA00022840"/>
    </source>
</evidence>
<evidence type="ECO:0000256" key="1">
    <source>
        <dbReference type="ARBA" id="ARBA00005417"/>
    </source>
</evidence>
<evidence type="ECO:0000256" key="2">
    <source>
        <dbReference type="ARBA" id="ARBA00022448"/>
    </source>
</evidence>
<comment type="similarity">
    <text evidence="1">Belongs to the ABC transporter superfamily.</text>
</comment>
<dbReference type="InterPro" id="IPR005895">
    <property type="entry name" value="ABC_transptr_haem_export_CcmA"/>
</dbReference>
<keyword evidence="3" id="KW-0547">Nucleotide-binding</keyword>
<dbReference type="InterPro" id="IPR027417">
    <property type="entry name" value="P-loop_NTPase"/>
</dbReference>
<dbReference type="AlphaFoldDB" id="A0A0K1P8H7"/>
<dbReference type="PANTHER" id="PTHR43335:SF2">
    <property type="entry name" value="ABC TRANSPORTER, ATP-BINDING PROTEIN"/>
    <property type="match status" value="1"/>
</dbReference>
<dbReference type="RefSeq" id="WP_050724359.1">
    <property type="nucleotide sequence ID" value="NZ_CP012332.1"/>
</dbReference>